<dbReference type="EMBL" id="JAPDDP010000014">
    <property type="protein sequence ID" value="MDA0180666.1"/>
    <property type="molecule type" value="Genomic_DNA"/>
</dbReference>
<dbReference type="PROSITE" id="PS51892">
    <property type="entry name" value="SUBTILASE"/>
    <property type="match status" value="1"/>
</dbReference>
<dbReference type="InterPro" id="IPR022398">
    <property type="entry name" value="Peptidase_S8_His-AS"/>
</dbReference>
<evidence type="ECO:0000256" key="6">
    <source>
        <dbReference type="PROSITE-ProRule" id="PRU01240"/>
    </source>
</evidence>
<keyword evidence="2 6" id="KW-0645">Protease</keyword>
<dbReference type="InterPro" id="IPR003367">
    <property type="entry name" value="Thrombospondin_3-like_rpt"/>
</dbReference>
<feature type="chain" id="PRO_5040970398" evidence="8">
    <location>
        <begin position="27"/>
        <end position="636"/>
    </location>
</feature>
<dbReference type="Gene3D" id="3.40.50.200">
    <property type="entry name" value="Peptidase S8/S53 domain"/>
    <property type="match status" value="1"/>
</dbReference>
<name>A0A9X3S8S2_9ACTN</name>
<comment type="caution">
    <text evidence="10">The sequence shown here is derived from an EMBL/GenBank/DDBJ whole genome shotgun (WGS) entry which is preliminary data.</text>
</comment>
<feature type="active site" description="Charge relay system" evidence="6">
    <location>
        <position position="340"/>
    </location>
</feature>
<evidence type="ECO:0000256" key="7">
    <source>
        <dbReference type="SAM" id="MobiDB-lite"/>
    </source>
</evidence>
<dbReference type="RefSeq" id="WP_270024979.1">
    <property type="nucleotide sequence ID" value="NZ_JAPDDP010000014.1"/>
</dbReference>
<dbReference type="SUPFAM" id="SSF103647">
    <property type="entry name" value="TSP type-3 repeat"/>
    <property type="match status" value="1"/>
</dbReference>
<evidence type="ECO:0000256" key="3">
    <source>
        <dbReference type="ARBA" id="ARBA00022729"/>
    </source>
</evidence>
<dbReference type="PROSITE" id="PS00137">
    <property type="entry name" value="SUBTILASE_HIS"/>
    <property type="match status" value="1"/>
</dbReference>
<accession>A0A9X3S8S2</accession>
<evidence type="ECO:0000256" key="5">
    <source>
        <dbReference type="ARBA" id="ARBA00022825"/>
    </source>
</evidence>
<dbReference type="Pfam" id="PF02412">
    <property type="entry name" value="TSP_3"/>
    <property type="match status" value="1"/>
</dbReference>
<dbReference type="PANTHER" id="PTHR43399:SF4">
    <property type="entry name" value="CELL WALL-ASSOCIATED PROTEASE"/>
    <property type="match status" value="1"/>
</dbReference>
<feature type="domain" description="Peptidase S8/S53" evidence="9">
    <location>
        <begin position="127"/>
        <end position="375"/>
    </location>
</feature>
<evidence type="ECO:0000313" key="10">
    <source>
        <dbReference type="EMBL" id="MDA0180666.1"/>
    </source>
</evidence>
<dbReference type="GO" id="GO:0007155">
    <property type="term" value="P:cell adhesion"/>
    <property type="evidence" value="ECO:0007669"/>
    <property type="project" value="InterPro"/>
</dbReference>
<evidence type="ECO:0000256" key="2">
    <source>
        <dbReference type="ARBA" id="ARBA00022670"/>
    </source>
</evidence>
<feature type="region of interest" description="Disordered" evidence="7">
    <location>
        <begin position="438"/>
        <end position="540"/>
    </location>
</feature>
<organism evidence="10 11">
    <name type="scientific">Solirubrobacter phytolaccae</name>
    <dbReference type="NCBI Taxonomy" id="1404360"/>
    <lineage>
        <taxon>Bacteria</taxon>
        <taxon>Bacillati</taxon>
        <taxon>Actinomycetota</taxon>
        <taxon>Thermoleophilia</taxon>
        <taxon>Solirubrobacterales</taxon>
        <taxon>Solirubrobacteraceae</taxon>
        <taxon>Solirubrobacter</taxon>
    </lineage>
</organism>
<reference evidence="10" key="1">
    <citation type="submission" date="2022-10" db="EMBL/GenBank/DDBJ databases">
        <title>The WGS of Solirubrobacter phytolaccae KCTC 29190.</title>
        <authorList>
            <person name="Jiang Z."/>
        </authorList>
    </citation>
    <scope>NUCLEOTIDE SEQUENCE</scope>
    <source>
        <strain evidence="10">KCTC 29190</strain>
    </source>
</reference>
<feature type="compositionally biased region" description="Pro residues" evidence="7">
    <location>
        <begin position="523"/>
        <end position="537"/>
    </location>
</feature>
<comment type="similarity">
    <text evidence="1 6">Belongs to the peptidase S8 family.</text>
</comment>
<proteinExistence type="inferred from homology"/>
<feature type="active site" description="Charge relay system" evidence="6">
    <location>
        <position position="173"/>
    </location>
</feature>
<dbReference type="InterPro" id="IPR051048">
    <property type="entry name" value="Peptidase_S8/S53_subtilisin"/>
</dbReference>
<keyword evidence="3 8" id="KW-0732">Signal</keyword>
<keyword evidence="5 6" id="KW-0720">Serine protease</keyword>
<dbReference type="Proteomes" id="UP001147653">
    <property type="component" value="Unassembled WGS sequence"/>
</dbReference>
<dbReference type="InterPro" id="IPR015500">
    <property type="entry name" value="Peptidase_S8_subtilisin-rel"/>
</dbReference>
<feature type="compositionally biased region" description="Basic and acidic residues" evidence="7">
    <location>
        <begin position="438"/>
        <end position="454"/>
    </location>
</feature>
<evidence type="ECO:0000256" key="1">
    <source>
        <dbReference type="ARBA" id="ARBA00011073"/>
    </source>
</evidence>
<dbReference type="GO" id="GO:0005509">
    <property type="term" value="F:calcium ion binding"/>
    <property type="evidence" value="ECO:0007669"/>
    <property type="project" value="InterPro"/>
</dbReference>
<evidence type="ECO:0000256" key="8">
    <source>
        <dbReference type="SAM" id="SignalP"/>
    </source>
</evidence>
<dbReference type="InterPro" id="IPR028974">
    <property type="entry name" value="TSP_type-3_rpt"/>
</dbReference>
<feature type="active site" description="Charge relay system" evidence="6">
    <location>
        <position position="136"/>
    </location>
</feature>
<dbReference type="Gene3D" id="4.10.1080.10">
    <property type="entry name" value="TSP type-3 repeat"/>
    <property type="match status" value="1"/>
</dbReference>
<dbReference type="SUPFAM" id="SSF52743">
    <property type="entry name" value="Subtilisin-like"/>
    <property type="match status" value="1"/>
</dbReference>
<evidence type="ECO:0000259" key="9">
    <source>
        <dbReference type="Pfam" id="PF00082"/>
    </source>
</evidence>
<sequence>MTHSRTGLACAVVLFCTLGSLLPSLAAASEIVVRRAPGLSASERADVRADAGVRLERMSAGADTEVVSVPDGRELAALERLNADADVRIAAPNVQLRTKAELGWQLDWQTDADVDALDAWDDAGFQGEDVTIGVVDQSIDATHPDLAGHIGDPVEFVTTDKCTAPPPTDVDDHGTHVAGLITALRNDVGMVGLAPLSSVVPLHAVDNCGGGDLYDVMRAFDYGGSRYPIVTASLATDPTETAAFKQLVDELVTDTVSKYPNTLFVVSAGNEGADVDEPGNEVYPCSNDAPNIICVGMTDTLDRPTCWGNVGKTSVDLFAPGLTLSSTVRGGAYRVKSGTSMSAALVAAAAALIESSNPMTYNAEGLKSALDDSVDRVTGLDTISRFGGRLNAARPLLAPGARLGGGSIGGQWVSCDPDHDGFRGANDDCPSLAGKLRGCPDRDQDGIIDPKDNCPADGNPDQADQDGDGLGDACDGDRDGDGVVPPTDRCATLAAPTSDGCPVIVTPTPTATPPGDGGNRNPAPSPTPGPPPDPAPAAPKVTKLDVKVTPKSCKGRTTCKQAAKVTVKVSRSATVAVKVERKVGRKWRQVTFKSLKASISGKSLTIRGTRGKTLTRGSYRVIATISGHTTLKTFRV</sequence>
<dbReference type="Pfam" id="PF00082">
    <property type="entry name" value="Peptidase_S8"/>
    <property type="match status" value="1"/>
</dbReference>
<protein>
    <submittedName>
        <fullName evidence="10">S8 family serine peptidase</fullName>
    </submittedName>
</protein>
<dbReference type="GO" id="GO:0006508">
    <property type="term" value="P:proteolysis"/>
    <property type="evidence" value="ECO:0007669"/>
    <property type="project" value="UniProtKB-KW"/>
</dbReference>
<feature type="signal peptide" evidence="8">
    <location>
        <begin position="1"/>
        <end position="26"/>
    </location>
</feature>
<dbReference type="PANTHER" id="PTHR43399">
    <property type="entry name" value="SUBTILISIN-RELATED"/>
    <property type="match status" value="1"/>
</dbReference>
<evidence type="ECO:0000256" key="4">
    <source>
        <dbReference type="ARBA" id="ARBA00022801"/>
    </source>
</evidence>
<dbReference type="PRINTS" id="PR00723">
    <property type="entry name" value="SUBTILISIN"/>
</dbReference>
<dbReference type="InterPro" id="IPR000209">
    <property type="entry name" value="Peptidase_S8/S53_dom"/>
</dbReference>
<evidence type="ECO:0000313" key="11">
    <source>
        <dbReference type="Proteomes" id="UP001147653"/>
    </source>
</evidence>
<keyword evidence="11" id="KW-1185">Reference proteome</keyword>
<gene>
    <name evidence="10" type="ORF">OJ997_10215</name>
</gene>
<dbReference type="GO" id="GO:0004252">
    <property type="term" value="F:serine-type endopeptidase activity"/>
    <property type="evidence" value="ECO:0007669"/>
    <property type="project" value="UniProtKB-UniRule"/>
</dbReference>
<keyword evidence="4 6" id="KW-0378">Hydrolase</keyword>
<dbReference type="AlphaFoldDB" id="A0A9X3S8S2"/>
<dbReference type="InterPro" id="IPR036852">
    <property type="entry name" value="Peptidase_S8/S53_dom_sf"/>
</dbReference>